<evidence type="ECO:0000313" key="3">
    <source>
        <dbReference type="EMBL" id="ACZ38689.1"/>
    </source>
</evidence>
<dbReference type="PANTHER" id="PTHR30135">
    <property type="entry name" value="UNCHARACTERIZED PROTEIN YVCK-RELATED"/>
    <property type="match status" value="1"/>
</dbReference>
<dbReference type="KEGG" id="sti:Sthe_1254"/>
<comment type="similarity">
    <text evidence="2">Belongs to the gluconeogenesis factor family.</text>
</comment>
<evidence type="ECO:0000256" key="1">
    <source>
        <dbReference type="ARBA" id="ARBA00022490"/>
    </source>
</evidence>
<dbReference type="PANTHER" id="PTHR30135:SF3">
    <property type="entry name" value="GLUCONEOGENESIS FACTOR-RELATED"/>
    <property type="match status" value="1"/>
</dbReference>
<gene>
    <name evidence="3" type="ordered locus">Sthe_1254</name>
</gene>
<dbReference type="InterPro" id="IPR010119">
    <property type="entry name" value="Gluconeogen_factor"/>
</dbReference>
<dbReference type="STRING" id="479434.Sthe_1254"/>
<dbReference type="CDD" id="cd07187">
    <property type="entry name" value="YvcK_like"/>
    <property type="match status" value="1"/>
</dbReference>
<evidence type="ECO:0000256" key="2">
    <source>
        <dbReference type="HAMAP-Rule" id="MF_00973"/>
    </source>
</evidence>
<dbReference type="eggNOG" id="COG0391">
    <property type="taxonomic scope" value="Bacteria"/>
</dbReference>
<keyword evidence="4" id="KW-1185">Reference proteome</keyword>
<dbReference type="Proteomes" id="UP000002027">
    <property type="component" value="Chromosome 1"/>
</dbReference>
<proteinExistence type="inferred from homology"/>
<dbReference type="InterPro" id="IPR002882">
    <property type="entry name" value="CofD"/>
</dbReference>
<name>D1C372_SPHTD</name>
<dbReference type="InParanoid" id="D1C372"/>
<dbReference type="SUPFAM" id="SSF142338">
    <property type="entry name" value="CofD-like"/>
    <property type="match status" value="1"/>
</dbReference>
<evidence type="ECO:0000313" key="4">
    <source>
        <dbReference type="Proteomes" id="UP000002027"/>
    </source>
</evidence>
<dbReference type="AlphaFoldDB" id="D1C372"/>
<organism evidence="3 4">
    <name type="scientific">Sphaerobacter thermophilus (strain ATCC 49802 / DSM 20745 / KCCM 41009 / NCIMB 13125 / S 6022)</name>
    <dbReference type="NCBI Taxonomy" id="479434"/>
    <lineage>
        <taxon>Bacteria</taxon>
        <taxon>Pseudomonadati</taxon>
        <taxon>Thermomicrobiota</taxon>
        <taxon>Thermomicrobia</taxon>
        <taxon>Sphaerobacterales</taxon>
        <taxon>Sphaerobacterineae</taxon>
        <taxon>Sphaerobacteraceae</taxon>
        <taxon>Sphaerobacter</taxon>
    </lineage>
</organism>
<dbReference type="RefSeq" id="WP_012871736.1">
    <property type="nucleotide sequence ID" value="NC_013523.1"/>
</dbReference>
<dbReference type="HAMAP" id="MF_00973">
    <property type="entry name" value="Gluconeogen_factor"/>
    <property type="match status" value="1"/>
</dbReference>
<reference evidence="3 4" key="2">
    <citation type="journal article" date="2010" name="Stand. Genomic Sci.">
        <title>Complete genome sequence of Desulfohalobium retbaense type strain (HR(100)).</title>
        <authorList>
            <person name="Spring S."/>
            <person name="Nolan M."/>
            <person name="Lapidus A."/>
            <person name="Glavina Del Rio T."/>
            <person name="Copeland A."/>
            <person name="Tice H."/>
            <person name="Cheng J.F."/>
            <person name="Lucas S."/>
            <person name="Land M."/>
            <person name="Chen F."/>
            <person name="Bruce D."/>
            <person name="Goodwin L."/>
            <person name="Pitluck S."/>
            <person name="Ivanova N."/>
            <person name="Mavromatis K."/>
            <person name="Mikhailova N."/>
            <person name="Pati A."/>
            <person name="Chen A."/>
            <person name="Palaniappan K."/>
            <person name="Hauser L."/>
            <person name="Chang Y.J."/>
            <person name="Jeffries C.D."/>
            <person name="Munk C."/>
            <person name="Kiss H."/>
            <person name="Chain P."/>
            <person name="Han C."/>
            <person name="Brettin T."/>
            <person name="Detter J.C."/>
            <person name="Schuler E."/>
            <person name="Goker M."/>
            <person name="Rohde M."/>
            <person name="Bristow J."/>
            <person name="Eisen J.A."/>
            <person name="Markowitz V."/>
            <person name="Hugenholtz P."/>
            <person name="Kyrpides N.C."/>
            <person name="Klenk H.P."/>
        </authorList>
    </citation>
    <scope>NUCLEOTIDE SEQUENCE [LARGE SCALE GENOMIC DNA]</scope>
    <source>
        <strain evidence="4">ATCC 49802 / DSM 20745 / S 6022</strain>
    </source>
</reference>
<dbReference type="Pfam" id="PF01933">
    <property type="entry name" value="CofD"/>
    <property type="match status" value="1"/>
</dbReference>
<dbReference type="HOGENOM" id="CLU_044041_0_0_0"/>
<comment type="subcellular location">
    <subcellularLocation>
        <location evidence="2">Cytoplasm</location>
    </subcellularLocation>
</comment>
<protein>
    <recommendedName>
        <fullName evidence="2">Putative gluconeogenesis factor</fullName>
    </recommendedName>
</protein>
<dbReference type="InterPro" id="IPR038136">
    <property type="entry name" value="CofD-like_dom_sf"/>
</dbReference>
<dbReference type="GO" id="GO:0005737">
    <property type="term" value="C:cytoplasm"/>
    <property type="evidence" value="ECO:0007669"/>
    <property type="project" value="UniProtKB-SubCell"/>
</dbReference>
<keyword evidence="1 2" id="KW-0963">Cytoplasm</keyword>
<dbReference type="Gene3D" id="3.40.50.10680">
    <property type="entry name" value="CofD-like domains"/>
    <property type="match status" value="1"/>
</dbReference>
<reference evidence="4" key="1">
    <citation type="submission" date="2009-11" db="EMBL/GenBank/DDBJ databases">
        <title>The complete chromosome 1 of Sphaerobacter thermophilus DSM 20745.</title>
        <authorList>
            <person name="Lucas S."/>
            <person name="Copeland A."/>
            <person name="Lapidus A."/>
            <person name="Glavina del Rio T."/>
            <person name="Dalin E."/>
            <person name="Tice H."/>
            <person name="Bruce D."/>
            <person name="Goodwin L."/>
            <person name="Pitluck S."/>
            <person name="Kyrpides N."/>
            <person name="Mavromatis K."/>
            <person name="Ivanova N."/>
            <person name="Mikhailova N."/>
            <person name="LaButti K.M."/>
            <person name="Clum A."/>
            <person name="Sun H.I."/>
            <person name="Brettin T."/>
            <person name="Detter J.C."/>
            <person name="Han C."/>
            <person name="Larimer F."/>
            <person name="Land M."/>
            <person name="Hauser L."/>
            <person name="Markowitz V."/>
            <person name="Cheng J.F."/>
            <person name="Hugenholtz P."/>
            <person name="Woyke T."/>
            <person name="Wu D."/>
            <person name="Steenblock K."/>
            <person name="Schneider S."/>
            <person name="Pukall R."/>
            <person name="Goeker M."/>
            <person name="Klenk H.P."/>
            <person name="Eisen J.A."/>
        </authorList>
    </citation>
    <scope>NUCLEOTIDE SEQUENCE [LARGE SCALE GENOMIC DNA]</scope>
    <source>
        <strain evidence="4">ATCC 49802 / DSM 20745 / S 6022</strain>
    </source>
</reference>
<dbReference type="NCBIfam" id="TIGR01826">
    <property type="entry name" value="CofD_related"/>
    <property type="match status" value="1"/>
</dbReference>
<dbReference type="FunCoup" id="D1C372">
    <property type="interactions" value="64"/>
</dbReference>
<dbReference type="OrthoDB" id="9783842at2"/>
<sequence>MKLRTWLRPGMFVKRWILLLFSGLVMTSLALAMALAWVYRNYHFPDRFTHFVQTVTLQFIPHPYRELVMLTGGAIGIGLGFYQLSRSLLAPFWDQRPAGKGLADLIQAHRFGPEQPELRVVAIGGGTGLSTLLRGLKQKNVAITAIVTVGDDGGSSGRLRTEFNMPPPGDIRNCLVALADAEPLMADLFQYRFEENGSALGGHSFGNLFITAMTQVAGSFERAVYESSRVLAVRGQVIPSSLENITVCAELEDGRIIRGESRIVAERSRIKRVFLDPKHPAAYDPAIVAILSADLIVLGPGSLYTSVLPNLLVQGITHAIRCSTATKVYVCNVATQRGETDDFRVVDHLRALHDHVGEPIVDHVLVNDNFGPAATKIKPEWAVSAVSLDGIEALEGSVNVVLRDVVNPEFPLRHDPDKLATALIELAKQRPTPPGVDAVLRANGHDPVSGSLESQVTVRGA</sequence>
<dbReference type="GO" id="GO:0043743">
    <property type="term" value="F:LPPG:FO 2-phospho-L-lactate transferase activity"/>
    <property type="evidence" value="ECO:0007669"/>
    <property type="project" value="InterPro"/>
</dbReference>
<dbReference type="GO" id="GO:0008360">
    <property type="term" value="P:regulation of cell shape"/>
    <property type="evidence" value="ECO:0007669"/>
    <property type="project" value="UniProtKB-UniRule"/>
</dbReference>
<comment type="function">
    <text evidence="2">Required for morphogenesis under gluconeogenic growth conditions.</text>
</comment>
<accession>D1C372</accession>
<dbReference type="EMBL" id="CP001823">
    <property type="protein sequence ID" value="ACZ38689.1"/>
    <property type="molecule type" value="Genomic_DNA"/>
</dbReference>